<evidence type="ECO:0000313" key="2">
    <source>
        <dbReference type="Proteomes" id="UP000298663"/>
    </source>
</evidence>
<gene>
    <name evidence="1" type="ORF">L596_005770</name>
</gene>
<dbReference type="EMBL" id="CM016762">
    <property type="protein sequence ID" value="TMS39205.1"/>
    <property type="molecule type" value="Genomic_DNA"/>
</dbReference>
<accession>A0A4U8V1I3</accession>
<comment type="caution">
    <text evidence="1">The sequence shown here is derived from an EMBL/GenBank/DDBJ whole genome shotgun (WGS) entry which is preliminary data.</text>
</comment>
<proteinExistence type="predicted"/>
<keyword evidence="2" id="KW-1185">Reference proteome</keyword>
<dbReference type="EMBL" id="AZBU02000001">
    <property type="protein sequence ID" value="TMS39205.1"/>
    <property type="molecule type" value="Genomic_DNA"/>
</dbReference>
<dbReference type="Proteomes" id="UP000298663">
    <property type="component" value="Chromosome X"/>
</dbReference>
<reference evidence="1 2" key="1">
    <citation type="journal article" date="2015" name="Genome Biol.">
        <title>Comparative genomics of Steinernema reveals deeply conserved gene regulatory networks.</title>
        <authorList>
            <person name="Dillman A.R."/>
            <person name="Macchietto M."/>
            <person name="Porter C.F."/>
            <person name="Rogers A."/>
            <person name="Williams B."/>
            <person name="Antoshechkin I."/>
            <person name="Lee M.M."/>
            <person name="Goodwin Z."/>
            <person name="Lu X."/>
            <person name="Lewis E.E."/>
            <person name="Goodrich-Blair H."/>
            <person name="Stock S.P."/>
            <person name="Adams B.J."/>
            <person name="Sternberg P.W."/>
            <person name="Mortazavi A."/>
        </authorList>
    </citation>
    <scope>NUCLEOTIDE SEQUENCE [LARGE SCALE GENOMIC DNA]</scope>
    <source>
        <strain evidence="1 2">ALL</strain>
    </source>
</reference>
<organism evidence="1 2">
    <name type="scientific">Steinernema carpocapsae</name>
    <name type="common">Entomopathogenic nematode</name>
    <dbReference type="NCBI Taxonomy" id="34508"/>
    <lineage>
        <taxon>Eukaryota</taxon>
        <taxon>Metazoa</taxon>
        <taxon>Ecdysozoa</taxon>
        <taxon>Nematoda</taxon>
        <taxon>Chromadorea</taxon>
        <taxon>Rhabditida</taxon>
        <taxon>Tylenchina</taxon>
        <taxon>Panagrolaimomorpha</taxon>
        <taxon>Strongyloidoidea</taxon>
        <taxon>Steinernematidae</taxon>
        <taxon>Steinernema</taxon>
    </lineage>
</organism>
<protein>
    <submittedName>
        <fullName evidence="1">Uncharacterized protein</fullName>
    </submittedName>
</protein>
<reference evidence="1 2" key="2">
    <citation type="journal article" date="2019" name="G3 (Bethesda)">
        <title>Hybrid Assembly of the Genome of the Entomopathogenic Nematode Steinernema carpocapsae Identifies the X-Chromosome.</title>
        <authorList>
            <person name="Serra L."/>
            <person name="Macchietto M."/>
            <person name="Macias-Munoz A."/>
            <person name="McGill C.J."/>
            <person name="Rodriguez I.M."/>
            <person name="Rodriguez B."/>
            <person name="Murad R."/>
            <person name="Mortazavi A."/>
        </authorList>
    </citation>
    <scope>NUCLEOTIDE SEQUENCE [LARGE SCALE GENOMIC DNA]</scope>
    <source>
        <strain evidence="1 2">ALL</strain>
    </source>
</reference>
<sequence>MLRSNPIRKLYLDTLERVSVPFLRDVILLARFSRTRSSMMSLISHSTLSQDELLEVQKRAMQIQEEEEEQKRVKMMLNFIAI</sequence>
<evidence type="ECO:0000313" key="1">
    <source>
        <dbReference type="EMBL" id="TMS39205.1"/>
    </source>
</evidence>
<name>A0A4U8V1I3_STECR</name>
<dbReference type="AlphaFoldDB" id="A0A4U8V1I3"/>